<proteinExistence type="predicted"/>
<gene>
    <name evidence="1" type="ORF">THS5294_00340</name>
</gene>
<dbReference type="EMBL" id="CYRX01000008">
    <property type="protein sequence ID" value="CUH59059.1"/>
    <property type="molecule type" value="Genomic_DNA"/>
</dbReference>
<dbReference type="Pfam" id="PF02924">
    <property type="entry name" value="HDPD"/>
    <property type="match status" value="1"/>
</dbReference>
<dbReference type="Proteomes" id="UP000051298">
    <property type="component" value="Unassembled WGS sequence"/>
</dbReference>
<evidence type="ECO:0000313" key="1">
    <source>
        <dbReference type="EMBL" id="CUH59059.1"/>
    </source>
</evidence>
<evidence type="ECO:0000313" key="2">
    <source>
        <dbReference type="Proteomes" id="UP000051298"/>
    </source>
</evidence>
<name>A0A0P1EVS3_9RHOB</name>
<evidence type="ECO:0008006" key="3">
    <source>
        <dbReference type="Google" id="ProtNLM"/>
    </source>
</evidence>
<dbReference type="RefSeq" id="WP_058122367.1">
    <property type="nucleotide sequence ID" value="NZ_CYRX01000008.1"/>
</dbReference>
<dbReference type="InterPro" id="IPR004195">
    <property type="entry name" value="Head_decoration_D"/>
</dbReference>
<reference evidence="1 2" key="1">
    <citation type="submission" date="2015-09" db="EMBL/GenBank/DDBJ databases">
        <authorList>
            <consortium name="Swine Surveillance"/>
        </authorList>
    </citation>
    <scope>NUCLEOTIDE SEQUENCE [LARGE SCALE GENOMIC DNA]</scope>
    <source>
        <strain evidence="1 2">CECT 5294</strain>
    </source>
</reference>
<protein>
    <recommendedName>
        <fullName evidence="3">Bacteriophage lambda head decoration protein D</fullName>
    </recommendedName>
</protein>
<organism evidence="1 2">
    <name type="scientific">Thalassobacter stenotrophicus</name>
    <dbReference type="NCBI Taxonomy" id="266809"/>
    <lineage>
        <taxon>Bacteria</taxon>
        <taxon>Pseudomonadati</taxon>
        <taxon>Pseudomonadota</taxon>
        <taxon>Alphaproteobacteria</taxon>
        <taxon>Rhodobacterales</taxon>
        <taxon>Roseobacteraceae</taxon>
        <taxon>Thalassobacter</taxon>
    </lineage>
</organism>
<sequence>MTVLIESRHPGEFLMTEANGQRSRENITIASGAGIIAPGTVLGKITASGKYLASAVGATDGSQSAVAIALYGCDATASDADIAAITRDAEVNGKILTYHPDRDQAAEKVAAQADLAIVGIIVR</sequence>
<dbReference type="AlphaFoldDB" id="A0A0P1EVS3"/>
<accession>A0A0P1EVS3</accession>